<accession>A0A1F2PGU2</accession>
<dbReference type="GO" id="GO:0046872">
    <property type="term" value="F:metal ion binding"/>
    <property type="evidence" value="ECO:0007669"/>
    <property type="project" value="InterPro"/>
</dbReference>
<dbReference type="InterPro" id="IPR013651">
    <property type="entry name" value="ATP-grasp_RimK-type"/>
</dbReference>
<evidence type="ECO:0000313" key="3">
    <source>
        <dbReference type="EMBL" id="OFV70549.1"/>
    </source>
</evidence>
<dbReference type="Pfam" id="PF18419">
    <property type="entry name" value="ATP-grasp_6"/>
    <property type="match status" value="1"/>
</dbReference>
<evidence type="ECO:0000259" key="2">
    <source>
        <dbReference type="PROSITE" id="PS50975"/>
    </source>
</evidence>
<dbReference type="EMBL" id="LKEU01000030">
    <property type="protein sequence ID" value="OFV70549.1"/>
    <property type="molecule type" value="Genomic_DNA"/>
</dbReference>
<dbReference type="GO" id="GO:0005524">
    <property type="term" value="F:ATP binding"/>
    <property type="evidence" value="ECO:0007669"/>
    <property type="project" value="UniProtKB-UniRule"/>
</dbReference>
<sequence length="329" mass="36100">MFENNELGLELSTAMLIAAAKKRGITVEILDAEDNFIRLTKGEKTEYVKQATRTSKDTYIAPLIMENKEVTKLVLRELGINVPAGMMVQSVDEAMAHFESFRGRDLVVKPKSSNFGLGIAIFKNLQCAGCFQLAVVQAFEYDTTVLIETFVPGKEYRFLVIGAEVVGILHRVPANVVGDGIHTIVELVAEKNRNPLRGKGYVTPLEKLTLDDTEIAFLGEQHKTVATIPKAGETVYLRENSNISTGGDSIDFTDAIREDYKAIAVAAAKAVGTNICGADIIISDIKAKPDASNYSIIELNFNPALHIHNYPFVGQNRHVDDKVLDLLGF</sequence>
<dbReference type="NCBIfam" id="NF002688">
    <property type="entry name" value="PRK02471.1"/>
    <property type="match status" value="1"/>
</dbReference>
<dbReference type="Gene3D" id="3.30.1490.20">
    <property type="entry name" value="ATP-grasp fold, A domain"/>
    <property type="match status" value="1"/>
</dbReference>
<dbReference type="STRING" id="52694.ACWI_20280"/>
<dbReference type="GO" id="GO:0009432">
    <property type="term" value="P:SOS response"/>
    <property type="evidence" value="ECO:0007669"/>
    <property type="project" value="TreeGrafter"/>
</dbReference>
<evidence type="ECO:0000313" key="4">
    <source>
        <dbReference type="Proteomes" id="UP000176244"/>
    </source>
</evidence>
<dbReference type="PROSITE" id="PS50975">
    <property type="entry name" value="ATP_GRASP"/>
    <property type="match status" value="1"/>
</dbReference>
<reference evidence="3 4" key="1">
    <citation type="submission" date="2015-09" db="EMBL/GenBank/DDBJ databases">
        <title>Genome sequence of Acetobacterium wieringae DSM 1911.</title>
        <authorList>
            <person name="Poehlein A."/>
            <person name="Bengelsdorf F.R."/>
            <person name="Schiel-Bengelsdorf B."/>
            <person name="Duerre P."/>
            <person name="Daniel R."/>
        </authorList>
    </citation>
    <scope>NUCLEOTIDE SEQUENCE [LARGE SCALE GENOMIC DNA]</scope>
    <source>
        <strain evidence="3 4">DSM 1911</strain>
    </source>
</reference>
<name>A0A1F2PGU2_9FIRM</name>
<dbReference type="InterPro" id="IPR011761">
    <property type="entry name" value="ATP-grasp"/>
</dbReference>
<feature type="domain" description="ATP-grasp" evidence="2">
    <location>
        <begin position="72"/>
        <end position="328"/>
    </location>
</feature>
<dbReference type="GO" id="GO:0005737">
    <property type="term" value="C:cytoplasm"/>
    <property type="evidence" value="ECO:0007669"/>
    <property type="project" value="TreeGrafter"/>
</dbReference>
<dbReference type="OrthoDB" id="9803907at2"/>
<dbReference type="SUPFAM" id="SSF56059">
    <property type="entry name" value="Glutathione synthetase ATP-binding domain-like"/>
    <property type="match status" value="1"/>
</dbReference>
<dbReference type="InterPro" id="IPR013815">
    <property type="entry name" value="ATP_grasp_subdomain_1"/>
</dbReference>
<keyword evidence="1" id="KW-0067">ATP-binding</keyword>
<keyword evidence="1" id="KW-0547">Nucleotide-binding</keyword>
<comment type="caution">
    <text evidence="3">The sequence shown here is derived from an EMBL/GenBank/DDBJ whole genome shotgun (WGS) entry which is preliminary data.</text>
</comment>
<dbReference type="Pfam" id="PF08443">
    <property type="entry name" value="RimK"/>
    <property type="match status" value="1"/>
</dbReference>
<protein>
    <submittedName>
        <fullName evidence="3">Glutathione biosynthesis bifunctional protein GshAB</fullName>
    </submittedName>
</protein>
<organism evidence="3 4">
    <name type="scientific">Acetobacterium wieringae</name>
    <dbReference type="NCBI Taxonomy" id="52694"/>
    <lineage>
        <taxon>Bacteria</taxon>
        <taxon>Bacillati</taxon>
        <taxon>Bacillota</taxon>
        <taxon>Clostridia</taxon>
        <taxon>Eubacteriales</taxon>
        <taxon>Eubacteriaceae</taxon>
        <taxon>Acetobacterium</taxon>
    </lineage>
</organism>
<proteinExistence type="predicted"/>
<dbReference type="GO" id="GO:0018169">
    <property type="term" value="F:ribosomal S6-glutamic acid ligase activity"/>
    <property type="evidence" value="ECO:0007669"/>
    <property type="project" value="TreeGrafter"/>
</dbReference>
<evidence type="ECO:0000256" key="1">
    <source>
        <dbReference type="PROSITE-ProRule" id="PRU00409"/>
    </source>
</evidence>
<dbReference type="RefSeq" id="WP_070371327.1">
    <property type="nucleotide sequence ID" value="NZ_LKEU01000030.1"/>
</dbReference>
<dbReference type="PANTHER" id="PTHR21621">
    <property type="entry name" value="RIBOSOMAL PROTEIN S6 MODIFICATION PROTEIN"/>
    <property type="match status" value="1"/>
</dbReference>
<gene>
    <name evidence="3" type="primary">gshAB_2</name>
    <name evidence="3" type="ORF">ACWI_20280</name>
</gene>
<dbReference type="PANTHER" id="PTHR21621:SF0">
    <property type="entry name" value="BETA-CITRYLGLUTAMATE SYNTHASE B-RELATED"/>
    <property type="match status" value="1"/>
</dbReference>
<dbReference type="InterPro" id="IPR040657">
    <property type="entry name" value="GshAB_ATP-grasp"/>
</dbReference>
<dbReference type="Proteomes" id="UP000176244">
    <property type="component" value="Unassembled WGS sequence"/>
</dbReference>
<dbReference type="AlphaFoldDB" id="A0A1F2PGU2"/>
<dbReference type="Gene3D" id="3.30.470.20">
    <property type="entry name" value="ATP-grasp fold, B domain"/>
    <property type="match status" value="2"/>
</dbReference>